<dbReference type="KEGG" id="mlz:F6J85_04940"/>
<dbReference type="PANTHER" id="PTHR43384:SF6">
    <property type="entry name" value="SEPTUM SITE-DETERMINING PROTEIN MIND HOMOLOG, CHLOROPLASTIC"/>
    <property type="match status" value="1"/>
</dbReference>
<dbReference type="Gene3D" id="3.40.50.300">
    <property type="entry name" value="P-loop containing nucleotide triphosphate hydrolases"/>
    <property type="match status" value="1"/>
</dbReference>
<dbReference type="GO" id="GO:0005524">
    <property type="term" value="F:ATP binding"/>
    <property type="evidence" value="ECO:0007669"/>
    <property type="project" value="UniProtKB-KW"/>
</dbReference>
<dbReference type="EMBL" id="CP044232">
    <property type="protein sequence ID" value="QEW02513.1"/>
    <property type="molecule type" value="Genomic_DNA"/>
</dbReference>
<evidence type="ECO:0000313" key="4">
    <source>
        <dbReference type="Proteomes" id="UP000325516"/>
    </source>
</evidence>
<dbReference type="GO" id="GO:0005829">
    <property type="term" value="C:cytosol"/>
    <property type="evidence" value="ECO:0007669"/>
    <property type="project" value="TreeGrafter"/>
</dbReference>
<evidence type="ECO:0000313" key="3">
    <source>
        <dbReference type="EMBL" id="QEW02513.1"/>
    </source>
</evidence>
<dbReference type="Proteomes" id="UP000325516">
    <property type="component" value="Chromosome"/>
</dbReference>
<keyword evidence="2" id="KW-0067">ATP-binding</keyword>
<evidence type="ECO:0000256" key="1">
    <source>
        <dbReference type="ARBA" id="ARBA00022741"/>
    </source>
</evidence>
<dbReference type="SUPFAM" id="SSF52540">
    <property type="entry name" value="P-loop containing nucleoside triphosphate hydrolases"/>
    <property type="match status" value="1"/>
</dbReference>
<dbReference type="GO" id="GO:0016887">
    <property type="term" value="F:ATP hydrolysis activity"/>
    <property type="evidence" value="ECO:0007669"/>
    <property type="project" value="TreeGrafter"/>
</dbReference>
<name>A0A5J6L1S1_9MICO</name>
<dbReference type="InterPro" id="IPR050625">
    <property type="entry name" value="ParA/MinD_ATPase"/>
</dbReference>
<dbReference type="AlphaFoldDB" id="A0A5J6L1S1"/>
<proteinExistence type="predicted"/>
<sequence>MTRVAVAVDGPHGDRLATELSIEGVEVGPVVRAAEVARLRLGGGEIDILILQVAAGTLTADVVATCDAHGVRIAPLCDDESGRRLAARFGLTAPLPLTVEGWVLADSLTAPATPLARAAPAASGRVLSVWGPHGAPGRSTLAIELAAELSRGGRGVALVDADSHAPSLALSLGLADEGPGFAAACRQAERGGLDEAELRRISVPLRTAGGTVDVLTGINRPGRWPELSESRVAAVLAASRSWAEWVVVDVAASLERDEEIVSDLDGPRRNAATLAALRASDLVVAVCAADPVGVARFVRAHAELRAAVGATPVVVVVNRLRAGTLGIDARGQVRRTLERFAGIEDVWFVPLDPRSADAAMLAARPVADTAPRSPLAASVRRFVGEAVAPAPVAQERRRSARRTLHARVARSA</sequence>
<protein>
    <submittedName>
        <fullName evidence="3">Uncharacterized protein</fullName>
    </submittedName>
</protein>
<dbReference type="GO" id="GO:0051782">
    <property type="term" value="P:negative regulation of cell division"/>
    <property type="evidence" value="ECO:0007669"/>
    <property type="project" value="TreeGrafter"/>
</dbReference>
<reference evidence="4" key="1">
    <citation type="submission" date="2019-09" db="EMBL/GenBank/DDBJ databases">
        <title>Mumia zhuanghuii sp. nov. isolated from the intestinal contents of plateau pika (Ochotona curzoniae) in the Qinghai-Tibet plateau of China.</title>
        <authorList>
            <person name="Tian Z."/>
        </authorList>
    </citation>
    <scope>NUCLEOTIDE SEQUENCE [LARGE SCALE GENOMIC DNA]</scope>
    <source>
        <strain evidence="4">L-031</strain>
    </source>
</reference>
<dbReference type="InterPro" id="IPR027417">
    <property type="entry name" value="P-loop_NTPase"/>
</dbReference>
<gene>
    <name evidence="3" type="ORF">F6J85_04940</name>
</gene>
<dbReference type="PANTHER" id="PTHR43384">
    <property type="entry name" value="SEPTUM SITE-DETERMINING PROTEIN MIND HOMOLOG, CHLOROPLASTIC-RELATED"/>
    <property type="match status" value="1"/>
</dbReference>
<keyword evidence="1" id="KW-0547">Nucleotide-binding</keyword>
<dbReference type="GO" id="GO:0009898">
    <property type="term" value="C:cytoplasmic side of plasma membrane"/>
    <property type="evidence" value="ECO:0007669"/>
    <property type="project" value="TreeGrafter"/>
</dbReference>
<organism evidence="3 4">
    <name type="scientific">Microbacterium lushaniae</name>
    <dbReference type="NCBI Taxonomy" id="2614639"/>
    <lineage>
        <taxon>Bacteria</taxon>
        <taxon>Bacillati</taxon>
        <taxon>Actinomycetota</taxon>
        <taxon>Actinomycetes</taxon>
        <taxon>Micrococcales</taxon>
        <taxon>Microbacteriaceae</taxon>
        <taxon>Microbacterium</taxon>
    </lineage>
</organism>
<evidence type="ECO:0000256" key="2">
    <source>
        <dbReference type="ARBA" id="ARBA00022840"/>
    </source>
</evidence>
<dbReference type="RefSeq" id="WP_150924084.1">
    <property type="nucleotide sequence ID" value="NZ_CP044232.1"/>
</dbReference>
<accession>A0A5J6L1S1</accession>
<keyword evidence="4" id="KW-1185">Reference proteome</keyword>